<keyword evidence="1" id="KW-0677">Repeat</keyword>
<proteinExistence type="predicted"/>
<evidence type="ECO:0000313" key="2">
    <source>
        <dbReference type="EMBL" id="CAG2233578.1"/>
    </source>
</evidence>
<comment type="caution">
    <text evidence="2">The sequence shown here is derived from an EMBL/GenBank/DDBJ whole genome shotgun (WGS) entry which is preliminary data.</text>
</comment>
<dbReference type="Gene3D" id="3.40.50.300">
    <property type="entry name" value="P-loop containing nucleotide triphosphate hydrolases"/>
    <property type="match status" value="1"/>
</dbReference>
<dbReference type="EMBL" id="CAJPWZ010002211">
    <property type="protein sequence ID" value="CAG2233578.1"/>
    <property type="molecule type" value="Genomic_DNA"/>
</dbReference>
<organism evidence="2 3">
    <name type="scientific">Mytilus edulis</name>
    <name type="common">Blue mussel</name>
    <dbReference type="NCBI Taxonomy" id="6550"/>
    <lineage>
        <taxon>Eukaryota</taxon>
        <taxon>Metazoa</taxon>
        <taxon>Spiralia</taxon>
        <taxon>Lophotrochozoa</taxon>
        <taxon>Mollusca</taxon>
        <taxon>Bivalvia</taxon>
        <taxon>Autobranchia</taxon>
        <taxon>Pteriomorphia</taxon>
        <taxon>Mytilida</taxon>
        <taxon>Mytiloidea</taxon>
        <taxon>Mytilidae</taxon>
        <taxon>Mytilinae</taxon>
        <taxon>Mytilus</taxon>
    </lineage>
</organism>
<gene>
    <name evidence="2" type="ORF">MEDL_46226</name>
</gene>
<dbReference type="InterPro" id="IPR051191">
    <property type="entry name" value="DCAF12"/>
</dbReference>
<dbReference type="GO" id="GO:0080008">
    <property type="term" value="C:Cul4-RING E3 ubiquitin ligase complex"/>
    <property type="evidence" value="ECO:0007669"/>
    <property type="project" value="TreeGrafter"/>
</dbReference>
<sequence>MQCQSRQLWPKKPNRLRYAKKKLTNSDHLSWMETDLSELMGGLELSDDPCVWEQYVDDLICKRKPEITPEKERRGWKTIRLFVSSTFKDMNNERDYLVKVIFPQLREWCEERKLRLVECQEENTYPYFLSLVSERFGWVPKIEEIPDDIRARYKWMPGMSVTTSEIMVGGYWGQNRNALFLMRTPDYLDHVKDEKVKSYLTEKNDNHRHSLNTLKKKLRTKYPKQVHDYSCTYEKEAEGKLYLSGFEEMGKRVLQHFKTMLSLQYPTDSLGLSPTLKDVLKLEHETFMFQRSQVLLGREESVQMIHSYIDDTVKEHVPLVLAGFPGSGKSALIAYTVKQCLTNKKYKVIIISVERMRGELKFGDTMSFSNLSRGRIYYWSDTNSTGLGPPDQRQFRPLNLSQMISLLLLQTFDLRSF</sequence>
<name>A0A8S3TQ77_MYTED</name>
<evidence type="ECO:0000313" key="3">
    <source>
        <dbReference type="Proteomes" id="UP000683360"/>
    </source>
</evidence>
<dbReference type="OrthoDB" id="2325716at2759"/>
<dbReference type="PANTHER" id="PTHR19860:SF42">
    <property type="entry name" value="RING-TYPE DOMAIN-CONTAINING PROTEIN"/>
    <property type="match status" value="1"/>
</dbReference>
<accession>A0A8S3TQ77</accession>
<dbReference type="Proteomes" id="UP000683360">
    <property type="component" value="Unassembled WGS sequence"/>
</dbReference>
<keyword evidence="3" id="KW-1185">Reference proteome</keyword>
<dbReference type="PANTHER" id="PTHR19860">
    <property type="entry name" value="DDB1- AND CUL4-ASSOCIATED FACTOR 12-RELATED"/>
    <property type="match status" value="1"/>
</dbReference>
<dbReference type="InterPro" id="IPR027417">
    <property type="entry name" value="P-loop_NTPase"/>
</dbReference>
<evidence type="ECO:0000256" key="1">
    <source>
        <dbReference type="ARBA" id="ARBA00022737"/>
    </source>
</evidence>
<dbReference type="SUPFAM" id="SSF52540">
    <property type="entry name" value="P-loop containing nucleoside triphosphate hydrolases"/>
    <property type="match status" value="2"/>
</dbReference>
<protein>
    <submittedName>
        <fullName evidence="2">Uncharacterized protein</fullName>
    </submittedName>
</protein>
<dbReference type="AlphaFoldDB" id="A0A8S3TQ77"/>
<reference evidence="2" key="1">
    <citation type="submission" date="2021-03" db="EMBL/GenBank/DDBJ databases">
        <authorList>
            <person name="Bekaert M."/>
        </authorList>
    </citation>
    <scope>NUCLEOTIDE SEQUENCE</scope>
</reference>